<organism evidence="1">
    <name type="scientific">Anguilla anguilla</name>
    <name type="common">European freshwater eel</name>
    <name type="synonym">Muraena anguilla</name>
    <dbReference type="NCBI Taxonomy" id="7936"/>
    <lineage>
        <taxon>Eukaryota</taxon>
        <taxon>Metazoa</taxon>
        <taxon>Chordata</taxon>
        <taxon>Craniata</taxon>
        <taxon>Vertebrata</taxon>
        <taxon>Euteleostomi</taxon>
        <taxon>Actinopterygii</taxon>
        <taxon>Neopterygii</taxon>
        <taxon>Teleostei</taxon>
        <taxon>Anguilliformes</taxon>
        <taxon>Anguillidae</taxon>
        <taxon>Anguilla</taxon>
    </lineage>
</organism>
<dbReference type="EMBL" id="GBXM01093991">
    <property type="protein sequence ID" value="JAH14586.1"/>
    <property type="molecule type" value="Transcribed_RNA"/>
</dbReference>
<reference evidence="1" key="2">
    <citation type="journal article" date="2015" name="Fish Shellfish Immunol.">
        <title>Early steps in the European eel (Anguilla anguilla)-Vibrio vulnificus interaction in the gills: Role of the RtxA13 toxin.</title>
        <authorList>
            <person name="Callol A."/>
            <person name="Pajuelo D."/>
            <person name="Ebbesson L."/>
            <person name="Teles M."/>
            <person name="MacKenzie S."/>
            <person name="Amaro C."/>
        </authorList>
    </citation>
    <scope>NUCLEOTIDE SEQUENCE</scope>
</reference>
<name>A0A0E9QCH6_ANGAN</name>
<proteinExistence type="predicted"/>
<accession>A0A0E9QCH6</accession>
<evidence type="ECO:0000313" key="1">
    <source>
        <dbReference type="EMBL" id="JAH14586.1"/>
    </source>
</evidence>
<dbReference type="AlphaFoldDB" id="A0A0E9QCH6"/>
<protein>
    <submittedName>
        <fullName evidence="1">Uncharacterized protein</fullName>
    </submittedName>
</protein>
<sequence length="55" mass="6476">MFFCSRFCSCVVLLRSRSISVYQQGLSDPSLSRFWLFLLSRYPPLSVNEPSFFFL</sequence>
<reference evidence="1" key="1">
    <citation type="submission" date="2014-11" db="EMBL/GenBank/DDBJ databases">
        <authorList>
            <person name="Amaro Gonzalez C."/>
        </authorList>
    </citation>
    <scope>NUCLEOTIDE SEQUENCE</scope>
</reference>